<protein>
    <submittedName>
        <fullName evidence="1">DUF1177 domain-containing protein</fullName>
    </submittedName>
</protein>
<comment type="caution">
    <text evidence="1">The sequence shown here is derived from an EMBL/GenBank/DDBJ whole genome shotgun (WGS) entry which is preliminary data.</text>
</comment>
<sequence>MLSQVIDVLEILDSPAASGKMIGELFKQYDGVSIEIETIGESKGTTDVIRILIEGRDRSLPTLGVIGQLGGIGARPEMIGFVSDGDGAAAALAVALKAAQASSKGDRLPGDLFVATHICPNAPTQPHRPVPFMGSPVGTRQALEAMLKAEIGAVISIDTTKGNRLMNWKGIAITPTVKEGYILRVSEDLLDIYESVTGQPARVLPITMQDVTPYGNRVHHINSIMQPCTILKAPVVGLAITTEIAVAGCATGSSHEVDIALAARFSFEVAKRFGSDKCSFFDAEEYQRIRTLYGDMSRLVYSTEDLEDD</sequence>
<evidence type="ECO:0000313" key="1">
    <source>
        <dbReference type="EMBL" id="HDP77894.1"/>
    </source>
</evidence>
<gene>
    <name evidence="1" type="ORF">ENN47_06890</name>
</gene>
<dbReference type="Pfam" id="PF06675">
    <property type="entry name" value="DUF1177"/>
    <property type="match status" value="1"/>
</dbReference>
<dbReference type="Proteomes" id="UP000886198">
    <property type="component" value="Unassembled WGS sequence"/>
</dbReference>
<organism evidence="1">
    <name type="scientific">Mesotoga infera</name>
    <dbReference type="NCBI Taxonomy" id="1236046"/>
    <lineage>
        <taxon>Bacteria</taxon>
        <taxon>Thermotogati</taxon>
        <taxon>Thermotogota</taxon>
        <taxon>Thermotogae</taxon>
        <taxon>Kosmotogales</taxon>
        <taxon>Kosmotogaceae</taxon>
        <taxon>Mesotoga</taxon>
    </lineage>
</organism>
<proteinExistence type="predicted"/>
<dbReference type="AlphaFoldDB" id="A0A7C1CU21"/>
<accession>A0A7C1CU21</accession>
<name>A0A7C1CU21_9BACT</name>
<reference evidence="1" key="1">
    <citation type="journal article" date="2020" name="mSystems">
        <title>Genome- and Community-Level Interaction Insights into Carbon Utilization and Element Cycling Functions of Hydrothermarchaeota in Hydrothermal Sediment.</title>
        <authorList>
            <person name="Zhou Z."/>
            <person name="Liu Y."/>
            <person name="Xu W."/>
            <person name="Pan J."/>
            <person name="Luo Z.H."/>
            <person name="Li M."/>
        </authorList>
    </citation>
    <scope>NUCLEOTIDE SEQUENCE [LARGE SCALE GENOMIC DNA]</scope>
    <source>
        <strain evidence="1">SpSt-1179</strain>
    </source>
</reference>
<dbReference type="InterPro" id="IPR009561">
    <property type="entry name" value="DUF1177"/>
</dbReference>
<dbReference type="EMBL" id="DSBT01000182">
    <property type="protein sequence ID" value="HDP77894.1"/>
    <property type="molecule type" value="Genomic_DNA"/>
</dbReference>